<evidence type="ECO:0000313" key="2">
    <source>
        <dbReference type="Proteomes" id="UP000633509"/>
    </source>
</evidence>
<reference evidence="1 2" key="1">
    <citation type="submission" date="2020-10" db="EMBL/GenBank/DDBJ databases">
        <title>Sequencing the genomes of 1000 actinobacteria strains.</title>
        <authorList>
            <person name="Klenk H.-P."/>
        </authorList>
    </citation>
    <scope>NUCLEOTIDE SEQUENCE [LARGE SCALE GENOMIC DNA]</scope>
    <source>
        <strain evidence="1 2">DSM 43173</strain>
    </source>
</reference>
<sequence>MGFSRRYRWFRSETSEAMRIRRRVLHGQAGLRSLGLNWVHHGDKGIHRGRMRSQRIHHHQVSLDLKGPLCLRTSIEYLHSAEDVR</sequence>
<dbReference type="EMBL" id="JADBEK010000001">
    <property type="protein sequence ID" value="MBE1586146.1"/>
    <property type="molecule type" value="Genomic_DNA"/>
</dbReference>
<protein>
    <submittedName>
        <fullName evidence="1">Uncharacterized protein</fullName>
    </submittedName>
</protein>
<proteinExistence type="predicted"/>
<comment type="caution">
    <text evidence="1">The sequence shown here is derived from an EMBL/GenBank/DDBJ whole genome shotgun (WGS) entry which is preliminary data.</text>
</comment>
<name>A0ABR9LZR2_9ACTN</name>
<evidence type="ECO:0000313" key="1">
    <source>
        <dbReference type="EMBL" id="MBE1586146.1"/>
    </source>
</evidence>
<keyword evidence="2" id="KW-1185">Reference proteome</keyword>
<dbReference type="Proteomes" id="UP000633509">
    <property type="component" value="Unassembled WGS sequence"/>
</dbReference>
<organism evidence="1 2">
    <name type="scientific">Nonomuraea angiospora</name>
    <dbReference type="NCBI Taxonomy" id="46172"/>
    <lineage>
        <taxon>Bacteria</taxon>
        <taxon>Bacillati</taxon>
        <taxon>Actinomycetota</taxon>
        <taxon>Actinomycetes</taxon>
        <taxon>Streptosporangiales</taxon>
        <taxon>Streptosporangiaceae</taxon>
        <taxon>Nonomuraea</taxon>
    </lineage>
</organism>
<gene>
    <name evidence="1" type="ORF">H4W80_004404</name>
</gene>
<accession>A0ABR9LZR2</accession>